<dbReference type="InterPro" id="IPR029071">
    <property type="entry name" value="Ubiquitin-like_domsf"/>
</dbReference>
<evidence type="ECO:0000256" key="4">
    <source>
        <dbReference type="ARBA" id="ARBA00022499"/>
    </source>
</evidence>
<sequence>MGINLRFEGIQSRWQSITPRNFPDLQAWTTLNGALSRVLRDSPKITRIQAPLPLATLDILTIHYEDLDAINHDTEASDGSGDSDDPDNSVDSDNGQDIQALWAQKIEDKKVRMIRINNETLARLGYPSEEAQRFKACNEEKTLCAGYRNQSGRDVTCPGSIKLSVSNARLWDRKYVLADDSASKGAIMDNKCTVCRVADGANREQARKRFEVDGYVLCKHKACDQPAVDRFCAVHQRPNMSTKLSREVNAAITNIREKGIEQSSKGLEQLMANVKAGKVIKAVDTEFRMVGGNNGDFGGGFCLRDIAVIGLDEKVFFDWQITDTQRALSSNDKQTIINGLTQNISEDDFILEYSISRCDRRAIAPFFRDNEGKLAGFPKEGPDEFNICVAWRRALPELPDHHLSNLYLALFPKDENNLFPKKHTALADAKIQDTDDLEPPDPAHDEPDLPLSMSTSTLLHPSNLPSATAQALQHIHETFDSPGQKVTIRFQPLPGAPPPNPKWAAVKVSASQKFESVVSFLRKKLGVKGDNGLFVYVNKVFAPGLDEGVGGLWRCFKIDDELKVSYSMAPAFG</sequence>
<feature type="region of interest" description="Disordered" evidence="9">
    <location>
        <begin position="72"/>
        <end position="94"/>
    </location>
</feature>
<dbReference type="PANTHER" id="PTHR13385:SF0">
    <property type="entry name" value="UBIQUITIN-LIKE PROTEIN ATG12"/>
    <property type="match status" value="1"/>
</dbReference>
<comment type="function">
    <text evidence="7">Ubiquitin-like protein involved in cytoplasm to vacuole transport (Cvt), autophagy vesicles formation, mitophagy, and nucleophagy. Conjugation with ATG5 through a ubiquitin-like conjugating system involving also ATG7 as an E1-like activating enzyme and ATG10 as an E2-like conjugating enzyme, is essential for its function. The ATG12-ATG5 conjugate functions as an E3-like enzyme which is required for lipidation of ATG8 and ATG8 association to the vesicle membranes.</text>
</comment>
<protein>
    <recommendedName>
        <fullName evidence="3 8">Ubiquitin-like protein ATG12</fullName>
    </recommendedName>
</protein>
<reference evidence="10 11" key="1">
    <citation type="submission" date="2023-08" db="EMBL/GenBank/DDBJ databases">
        <title>Black Yeasts Isolated from many extreme environments.</title>
        <authorList>
            <person name="Coleine C."/>
            <person name="Stajich J.E."/>
            <person name="Selbmann L."/>
        </authorList>
    </citation>
    <scope>NUCLEOTIDE SEQUENCE [LARGE SCALE GENOMIC DNA]</scope>
    <source>
        <strain evidence="10 11">CCFEE 5885</strain>
    </source>
</reference>
<comment type="subunit">
    <text evidence="2 8">Forms a conjugate with ATG5.</text>
</comment>
<comment type="subcellular location">
    <subcellularLocation>
        <location evidence="8">Preautophagosomal structure membrane</location>
        <topology evidence="8">Peripheral membrane protein</topology>
    </subcellularLocation>
</comment>
<evidence type="ECO:0000313" key="11">
    <source>
        <dbReference type="Proteomes" id="UP001345013"/>
    </source>
</evidence>
<evidence type="ECO:0000256" key="5">
    <source>
        <dbReference type="ARBA" id="ARBA00022786"/>
    </source>
</evidence>
<evidence type="ECO:0000256" key="1">
    <source>
        <dbReference type="ARBA" id="ARBA00007778"/>
    </source>
</evidence>
<comment type="similarity">
    <text evidence="1 8">Belongs to the ATG12 family.</text>
</comment>
<dbReference type="SUPFAM" id="SSF54236">
    <property type="entry name" value="Ubiquitin-like"/>
    <property type="match status" value="1"/>
</dbReference>
<dbReference type="CDD" id="cd01612">
    <property type="entry name" value="Ubl_ATG12"/>
    <property type="match status" value="1"/>
</dbReference>
<evidence type="ECO:0000256" key="9">
    <source>
        <dbReference type="SAM" id="MobiDB-lite"/>
    </source>
</evidence>
<dbReference type="Proteomes" id="UP001345013">
    <property type="component" value="Unassembled WGS sequence"/>
</dbReference>
<evidence type="ECO:0000256" key="8">
    <source>
        <dbReference type="RuleBase" id="RU361201"/>
    </source>
</evidence>
<comment type="caution">
    <text evidence="10">The sequence shown here is derived from an EMBL/GenBank/DDBJ whole genome shotgun (WGS) entry which is preliminary data.</text>
</comment>
<evidence type="ECO:0000256" key="2">
    <source>
        <dbReference type="ARBA" id="ARBA00011288"/>
    </source>
</evidence>
<evidence type="ECO:0000256" key="3">
    <source>
        <dbReference type="ARBA" id="ARBA00015875"/>
    </source>
</evidence>
<evidence type="ECO:0000256" key="6">
    <source>
        <dbReference type="ARBA" id="ARBA00023006"/>
    </source>
</evidence>
<dbReference type="InterPro" id="IPR007242">
    <property type="entry name" value="Atg12"/>
</dbReference>
<keyword evidence="6 8" id="KW-0072">Autophagy</keyword>
<keyword evidence="8" id="KW-0472">Membrane</keyword>
<keyword evidence="4 8" id="KW-1017">Isopeptide bond</keyword>
<evidence type="ECO:0000256" key="7">
    <source>
        <dbReference type="ARBA" id="ARBA00025360"/>
    </source>
</evidence>
<keyword evidence="5 8" id="KW-0833">Ubl conjugation pathway</keyword>
<feature type="compositionally biased region" description="Acidic residues" evidence="9">
    <location>
        <begin position="81"/>
        <end position="90"/>
    </location>
</feature>
<gene>
    <name evidence="10" type="primary">atg12</name>
    <name evidence="10" type="ORF">LTR24_001791</name>
</gene>
<dbReference type="PANTHER" id="PTHR13385">
    <property type="entry name" value="AUTOPHAGY PROTEIN 12"/>
    <property type="match status" value="1"/>
</dbReference>
<name>A0ABR0KLG9_9EURO</name>
<keyword evidence="11" id="KW-1185">Reference proteome</keyword>
<proteinExistence type="inferred from homology"/>
<evidence type="ECO:0000313" key="10">
    <source>
        <dbReference type="EMBL" id="KAK5098473.1"/>
    </source>
</evidence>
<organism evidence="10 11">
    <name type="scientific">Lithohypha guttulata</name>
    <dbReference type="NCBI Taxonomy" id="1690604"/>
    <lineage>
        <taxon>Eukaryota</taxon>
        <taxon>Fungi</taxon>
        <taxon>Dikarya</taxon>
        <taxon>Ascomycota</taxon>
        <taxon>Pezizomycotina</taxon>
        <taxon>Eurotiomycetes</taxon>
        <taxon>Chaetothyriomycetidae</taxon>
        <taxon>Chaetothyriales</taxon>
        <taxon>Trichomeriaceae</taxon>
        <taxon>Lithohypha</taxon>
    </lineage>
</organism>
<dbReference type="EMBL" id="JAVRRG010000014">
    <property type="protein sequence ID" value="KAK5098473.1"/>
    <property type="molecule type" value="Genomic_DNA"/>
</dbReference>
<dbReference type="Gene3D" id="3.10.20.90">
    <property type="entry name" value="Phosphatidylinositol 3-kinase Catalytic Subunit, Chain A, domain 1"/>
    <property type="match status" value="1"/>
</dbReference>
<accession>A0ABR0KLG9</accession>
<keyword evidence="8" id="KW-0653">Protein transport</keyword>
<dbReference type="Pfam" id="PF04110">
    <property type="entry name" value="APG12"/>
    <property type="match status" value="1"/>
</dbReference>
<keyword evidence="8" id="KW-0813">Transport</keyword>